<reference evidence="5" key="1">
    <citation type="submission" date="2022-06" db="EMBL/GenBank/DDBJ databases">
        <title>Aquibacillus sp. a new bacterium isolated from soil saline samples.</title>
        <authorList>
            <person name="Galisteo C."/>
            <person name="De La Haba R."/>
            <person name="Sanchez-Porro C."/>
            <person name="Ventosa A."/>
        </authorList>
    </citation>
    <scope>NUCLEOTIDE SEQUENCE</scope>
    <source>
        <strain evidence="5">3ASR75-11</strain>
    </source>
</reference>
<evidence type="ECO:0000256" key="3">
    <source>
        <dbReference type="ARBA" id="ARBA00022777"/>
    </source>
</evidence>
<accession>A0A9X4ALJ5</accession>
<dbReference type="Proteomes" id="UP001145050">
    <property type="component" value="Unassembled WGS sequence"/>
</dbReference>
<dbReference type="RefSeq" id="WP_272436267.1">
    <property type="nucleotide sequence ID" value="NZ_JAMQKB010000006.1"/>
</dbReference>
<organism evidence="5 6">
    <name type="scientific">Terrihalobacillus insolitus</name>
    <dbReference type="NCBI Taxonomy" id="2950438"/>
    <lineage>
        <taxon>Bacteria</taxon>
        <taxon>Bacillati</taxon>
        <taxon>Bacillota</taxon>
        <taxon>Bacilli</taxon>
        <taxon>Bacillales</taxon>
        <taxon>Bacillaceae</taxon>
        <taxon>Terrihalobacillus</taxon>
    </lineage>
</organism>
<dbReference type="GO" id="GO:0031388">
    <property type="term" value="P:organic acid phosphorylation"/>
    <property type="evidence" value="ECO:0007669"/>
    <property type="project" value="UniProtKB-UniRule"/>
</dbReference>
<evidence type="ECO:0000256" key="4">
    <source>
        <dbReference type="PIRNR" id="PIRNR006078"/>
    </source>
</evidence>
<sequence>MNIVISPDSFKGSLTSTKAAVTIERAIQEIDSGYQTVIKPMADGGEGTLDAFISSSNSKRISLTCTGPLGEKIDTNYAITEQGVAIIELASIAGLPQVPSTKRNPDLTTSFGLGEAMLDAMERDCTSIVIGLGGSATNDGGLGMLLALGMKAWDKKGKEVGPFGRELLLIENISCEDVDPRLATVNIRVACDVDNPLCGLRGASSVYGPQKGATKKQVQVYDQAMGKYAGKIEQLLGLQLQEVAGAGAAGGLGFAMLSIGASLESGAKLLAESILLEETIKEADLVITGEGQSDEQTLYGKAPGYVAELAKKYHVPAILISGSLSGDLDALRTKFAGCFSIINRPLTIEECMEKAEELLFEQTKQVIHFARSLK</sequence>
<dbReference type="PIRSF" id="PIRSF006078">
    <property type="entry name" value="GlxK"/>
    <property type="match status" value="1"/>
</dbReference>
<keyword evidence="2 4" id="KW-0808">Transferase</keyword>
<evidence type="ECO:0000313" key="5">
    <source>
        <dbReference type="EMBL" id="MDC3424462.1"/>
    </source>
</evidence>
<evidence type="ECO:0000313" key="6">
    <source>
        <dbReference type="Proteomes" id="UP001145050"/>
    </source>
</evidence>
<keyword evidence="3 4" id="KW-0418">Kinase</keyword>
<comment type="similarity">
    <text evidence="1 4">Belongs to the glycerate kinase type-1 family.</text>
</comment>
<dbReference type="PANTHER" id="PTHR21599">
    <property type="entry name" value="GLYCERATE KINASE"/>
    <property type="match status" value="1"/>
</dbReference>
<proteinExistence type="inferred from homology"/>
<protein>
    <submittedName>
        <fullName evidence="5">Glycerate kinase</fullName>
    </submittedName>
</protein>
<dbReference type="Gene3D" id="3.90.1510.10">
    <property type="entry name" value="Glycerate kinase, domain 2"/>
    <property type="match status" value="1"/>
</dbReference>
<gene>
    <name evidence="5" type="ORF">NC797_08060</name>
</gene>
<keyword evidence="6" id="KW-1185">Reference proteome</keyword>
<dbReference type="SUPFAM" id="SSF110738">
    <property type="entry name" value="Glycerate kinase I"/>
    <property type="match status" value="1"/>
</dbReference>
<name>A0A9X4ALJ5_9BACI</name>
<dbReference type="InterPro" id="IPR004381">
    <property type="entry name" value="Glycerate_kinase"/>
</dbReference>
<evidence type="ECO:0000256" key="1">
    <source>
        <dbReference type="ARBA" id="ARBA00006284"/>
    </source>
</evidence>
<dbReference type="PANTHER" id="PTHR21599:SF0">
    <property type="entry name" value="GLYCERATE KINASE"/>
    <property type="match status" value="1"/>
</dbReference>
<evidence type="ECO:0000256" key="2">
    <source>
        <dbReference type="ARBA" id="ARBA00022679"/>
    </source>
</evidence>
<dbReference type="GO" id="GO:0008887">
    <property type="term" value="F:glycerate kinase activity"/>
    <property type="evidence" value="ECO:0007669"/>
    <property type="project" value="UniProtKB-UniRule"/>
</dbReference>
<dbReference type="InterPro" id="IPR036129">
    <property type="entry name" value="Glycerate_kinase_sf"/>
</dbReference>
<dbReference type="InterPro" id="IPR018193">
    <property type="entry name" value="Glyc_kinase_flavodox-like_fold"/>
</dbReference>
<dbReference type="Pfam" id="PF02595">
    <property type="entry name" value="Gly_kinase"/>
    <property type="match status" value="1"/>
</dbReference>
<dbReference type="InterPro" id="IPR018197">
    <property type="entry name" value="Glycerate_kinase_RE-like"/>
</dbReference>
<dbReference type="AlphaFoldDB" id="A0A9X4ALJ5"/>
<dbReference type="Gene3D" id="3.40.50.10350">
    <property type="entry name" value="Glycerate kinase, domain 1"/>
    <property type="match status" value="1"/>
</dbReference>
<comment type="caution">
    <text evidence="5">The sequence shown here is derived from an EMBL/GenBank/DDBJ whole genome shotgun (WGS) entry which is preliminary data.</text>
</comment>
<dbReference type="EMBL" id="JAMQKB010000006">
    <property type="protein sequence ID" value="MDC3424462.1"/>
    <property type="molecule type" value="Genomic_DNA"/>
</dbReference>
<dbReference type="NCBIfam" id="TIGR00045">
    <property type="entry name" value="glycerate kinase"/>
    <property type="match status" value="1"/>
</dbReference>